<keyword evidence="1" id="KW-0472">Membrane</keyword>
<reference evidence="2" key="1">
    <citation type="submission" date="2024-07" db="EMBL/GenBank/DDBJ databases">
        <title>Halotolerant mesophilic bacterium Ornithinibacillus sp. 4-3, sp. nov., isolated from soil.</title>
        <authorList>
            <person name="Sidarenka A.V."/>
            <person name="Guliayeva D.E."/>
            <person name="Leanovich S.I."/>
            <person name="Hileuskaya K.S."/>
            <person name="Akhremchuk A.E."/>
            <person name="Sikolenko M.A."/>
            <person name="Valentovich L.N."/>
        </authorList>
    </citation>
    <scope>NUCLEOTIDE SEQUENCE</scope>
    <source>
        <strain evidence="2">4-3</strain>
    </source>
</reference>
<dbReference type="InterPro" id="IPR019715">
    <property type="entry name" value="Haemolysin_XhlA"/>
</dbReference>
<proteinExistence type="predicted"/>
<accession>A0AB39HMC0</accession>
<keyword evidence="1" id="KW-1133">Transmembrane helix</keyword>
<organism evidence="2">
    <name type="scientific">Ornithinibacillus sp. 4-3</name>
    <dbReference type="NCBI Taxonomy" id="3231488"/>
    <lineage>
        <taxon>Bacteria</taxon>
        <taxon>Bacillati</taxon>
        <taxon>Bacillota</taxon>
        <taxon>Bacilli</taxon>
        <taxon>Bacillales</taxon>
        <taxon>Bacillaceae</taxon>
        <taxon>Ornithinibacillus</taxon>
    </lineage>
</organism>
<sequence length="86" mass="9566">MPYTPEQKLLMDIHDKVARIDEKVGRLSEIEKTADDAYQIARDAKASTSSAHKRLDKVDKTIFWVTTTFIGAMILGVVNLLFAGGN</sequence>
<dbReference type="AlphaFoldDB" id="A0AB39HMC0"/>
<keyword evidence="1" id="KW-0812">Transmembrane</keyword>
<dbReference type="RefSeq" id="WP_368653779.1">
    <property type="nucleotide sequence ID" value="NZ_CP162599.1"/>
</dbReference>
<evidence type="ECO:0000313" key="2">
    <source>
        <dbReference type="EMBL" id="XDK33092.1"/>
    </source>
</evidence>
<dbReference type="Pfam" id="PF10779">
    <property type="entry name" value="XhlA"/>
    <property type="match status" value="1"/>
</dbReference>
<protein>
    <submittedName>
        <fullName evidence="2">Hemolysin XhlA family protein</fullName>
    </submittedName>
</protein>
<gene>
    <name evidence="2" type="ORF">AB4Y30_01585</name>
</gene>
<feature type="transmembrane region" description="Helical" evidence="1">
    <location>
        <begin position="62"/>
        <end position="83"/>
    </location>
</feature>
<name>A0AB39HMC0_9BACI</name>
<evidence type="ECO:0000256" key="1">
    <source>
        <dbReference type="SAM" id="Phobius"/>
    </source>
</evidence>
<dbReference type="EMBL" id="CP162599">
    <property type="protein sequence ID" value="XDK33092.1"/>
    <property type="molecule type" value="Genomic_DNA"/>
</dbReference>